<dbReference type="GeneID" id="113210392"/>
<dbReference type="AlphaFoldDB" id="A0A6J1T0B7"/>
<accession>A0A6J1T0B7</accession>
<gene>
    <name evidence="3" type="primary">LOC113210392</name>
</gene>
<dbReference type="InterPro" id="IPR001810">
    <property type="entry name" value="F-box_dom"/>
</dbReference>
<sequence length="410" mass="45281">MEHLPDDVLLKLMSFLDVADLLQCCLVCKRLAPLARHADVWRHRDVSWTSRCTRLRHRALFAALRLAPCVHSLEILLPPLPQPGLQLHTLFTAPCAARRLTLTLREELGAWQASLLIRHQSALGRLKEIDLRICCKLGSQQNDSAPPVAPVLFGTLATTSGLDALKITGDLRKGDMLDAPAPSTVVASLRRFECLTRDQVDCDAHWLEPFTNAVLATHAATLTDVRVVSLGRPCPSPLMAPLLASMPHLTMLKCQMLPGMEAVAACAELRSVELRVDPDMGAALRASTASFFRLAHQLRHVSIWCSEFCEAGEFVSAMATSGRSCVETVCVDNQDVLDRPQAERLSAAVHWLPALRLLKIKVGAYSEDARRTLLTVANNSLRVHLCAPHRTLNHRTLIKLFCCKSYPKSK</sequence>
<evidence type="ECO:0000313" key="3">
    <source>
        <dbReference type="RefSeq" id="XP_026284156.1"/>
    </source>
</evidence>
<dbReference type="PROSITE" id="PS50181">
    <property type="entry name" value="FBOX"/>
    <property type="match status" value="1"/>
</dbReference>
<evidence type="ECO:0000313" key="2">
    <source>
        <dbReference type="Proteomes" id="UP000504606"/>
    </source>
</evidence>
<feature type="domain" description="F-box" evidence="1">
    <location>
        <begin position="1"/>
        <end position="44"/>
    </location>
</feature>
<dbReference type="Gene3D" id="1.20.1280.50">
    <property type="match status" value="1"/>
</dbReference>
<dbReference type="OrthoDB" id="10257471at2759"/>
<protein>
    <submittedName>
        <fullName evidence="3">Uncharacterized protein LOC113210392</fullName>
    </submittedName>
</protein>
<proteinExistence type="predicted"/>
<dbReference type="KEGG" id="foc:113210392"/>
<dbReference type="SUPFAM" id="SSF81383">
    <property type="entry name" value="F-box domain"/>
    <property type="match status" value="1"/>
</dbReference>
<keyword evidence="2" id="KW-1185">Reference proteome</keyword>
<dbReference type="RefSeq" id="XP_026284156.1">
    <property type="nucleotide sequence ID" value="XM_026428371.2"/>
</dbReference>
<organism evidence="2 3">
    <name type="scientific">Frankliniella occidentalis</name>
    <name type="common">Western flower thrips</name>
    <name type="synonym">Euthrips occidentalis</name>
    <dbReference type="NCBI Taxonomy" id="133901"/>
    <lineage>
        <taxon>Eukaryota</taxon>
        <taxon>Metazoa</taxon>
        <taxon>Ecdysozoa</taxon>
        <taxon>Arthropoda</taxon>
        <taxon>Hexapoda</taxon>
        <taxon>Insecta</taxon>
        <taxon>Pterygota</taxon>
        <taxon>Neoptera</taxon>
        <taxon>Paraneoptera</taxon>
        <taxon>Thysanoptera</taxon>
        <taxon>Terebrantia</taxon>
        <taxon>Thripoidea</taxon>
        <taxon>Thripidae</taxon>
        <taxon>Frankliniella</taxon>
    </lineage>
</organism>
<evidence type="ECO:0000259" key="1">
    <source>
        <dbReference type="PROSITE" id="PS50181"/>
    </source>
</evidence>
<dbReference type="Pfam" id="PF12937">
    <property type="entry name" value="F-box-like"/>
    <property type="match status" value="1"/>
</dbReference>
<dbReference type="SMART" id="SM00256">
    <property type="entry name" value="FBOX"/>
    <property type="match status" value="1"/>
</dbReference>
<name>A0A6J1T0B7_FRAOC</name>
<dbReference type="InterPro" id="IPR036047">
    <property type="entry name" value="F-box-like_dom_sf"/>
</dbReference>
<reference evidence="3" key="1">
    <citation type="submission" date="2025-08" db="UniProtKB">
        <authorList>
            <consortium name="RefSeq"/>
        </authorList>
    </citation>
    <scope>IDENTIFICATION</scope>
    <source>
        <tissue evidence="3">Whole organism</tissue>
    </source>
</reference>
<dbReference type="Proteomes" id="UP000504606">
    <property type="component" value="Unplaced"/>
</dbReference>